<feature type="compositionally biased region" description="Polar residues" evidence="3">
    <location>
        <begin position="620"/>
        <end position="665"/>
    </location>
</feature>
<dbReference type="PROSITE" id="PS50012">
    <property type="entry name" value="RCC1_3"/>
    <property type="match status" value="7"/>
</dbReference>
<sequence>MKSTQFSQRQTQSTTYPFRNASPNQRAYYESPSGNNYDNSDNNTATNQSRFPVNLNVRANLLDQCNNQYEENFRNNNSSNYNHNNGGNPINNYSQNQAQYDSTFDRKDHSKERSNYYQSPYQNENSVSPVRENGREGIEETIQGNIDGAMTIQQIKNKKAFVWAFGKNQEGELALGVYKDALLPRFVTGVKGLTAKWISSSNHHTALITQEGQLLVSGSSLHGKLGIENLNKTNINKFQLVPSLSRKKAKQVSCGDYHTLCLMEEGTVYQFGGSLFKDKKDKIQRLQNPQQQIPPNVPQPIQALYGREIVQIDCGDFHSAALDANGDLYTWGGGAPSYNKGQCGHGHQNALEYPEKVKYLSSKRIIKVACGGFHTLALTSENELYSFGSGNYGECGYGEFLDTSKPKLVKFPHDQINSNSNVTDDLEEFNNDQEFVLEMYLKEQPMITEIAAGGRHSMVLTNKGRLYSFGYGTNGQLGLRNTSNFAKPQLVKDLIGKQVTQIAAGWNHSLAMTDKGDVYACGYGGHGQLGQGDKESRTYFSYIQSLGNKNIARIFAGGNHSWVVLDSVMPTRDKWNVPSPVKNSNHNDNSRSNTPHRPLGDFSNTIGNGMGNNNQQSGSKPMNRSSVSPFQQRASTGPNDGHPKQSQMSSATFGGLNSSFNQKQQPGAADKSMYNPNTSQSQIIPQGDDFIQKIIEIQHQQLMKAQYFLQVTYCETEYCHRFVNFEVHGQFVKQFESMLEEYIQQSYQLEKGVLYHKVQEVPQEFLTKKASILTPGDRMIREQQNEFDNDPEYSDLDDSFTPEEGHKGYTLCLICNPNVCGYDDSFNEWKRNNGIIGKGKKIVVNSSSFQGSTGIRAVSGDENQAPLIGKIVFVKDSDIDSNPFEDTICKWMINFHRKLAKYCIKKPRYSELRPMKFSLT</sequence>
<dbReference type="EMBL" id="CCKQ01018811">
    <property type="protein sequence ID" value="CDW90796.1"/>
    <property type="molecule type" value="Genomic_DNA"/>
</dbReference>
<dbReference type="OrthoDB" id="10256179at2759"/>
<evidence type="ECO:0000313" key="6">
    <source>
        <dbReference type="Proteomes" id="UP000039865"/>
    </source>
</evidence>
<dbReference type="Pfam" id="PF25390">
    <property type="entry name" value="WD40_RLD"/>
    <property type="match status" value="1"/>
</dbReference>
<feature type="repeat" description="RCC1" evidence="2">
    <location>
        <begin position="212"/>
        <end position="265"/>
    </location>
</feature>
<keyword evidence="1" id="KW-0677">Repeat</keyword>
<evidence type="ECO:0000256" key="2">
    <source>
        <dbReference type="PROSITE-ProRule" id="PRU00235"/>
    </source>
</evidence>
<gene>
    <name evidence="5" type="primary">Contig15404.g16423</name>
    <name evidence="5" type="ORF">STYLEM_19943</name>
</gene>
<dbReference type="Proteomes" id="UP000039865">
    <property type="component" value="Unassembled WGS sequence"/>
</dbReference>
<evidence type="ECO:0000256" key="1">
    <source>
        <dbReference type="ARBA" id="ARBA00022737"/>
    </source>
</evidence>
<dbReference type="GO" id="GO:0005737">
    <property type="term" value="C:cytoplasm"/>
    <property type="evidence" value="ECO:0007669"/>
    <property type="project" value="TreeGrafter"/>
</dbReference>
<evidence type="ECO:0000313" key="5">
    <source>
        <dbReference type="EMBL" id="CDW90796.1"/>
    </source>
</evidence>
<dbReference type="PANTHER" id="PTHR45622">
    <property type="entry name" value="UBIQUITIN-PROTEIN LIGASE E3A-RELATED"/>
    <property type="match status" value="1"/>
</dbReference>
<organism evidence="5 6">
    <name type="scientific">Stylonychia lemnae</name>
    <name type="common">Ciliate</name>
    <dbReference type="NCBI Taxonomy" id="5949"/>
    <lineage>
        <taxon>Eukaryota</taxon>
        <taxon>Sar</taxon>
        <taxon>Alveolata</taxon>
        <taxon>Ciliophora</taxon>
        <taxon>Intramacronucleata</taxon>
        <taxon>Spirotrichea</taxon>
        <taxon>Stichotrichia</taxon>
        <taxon>Sporadotrichida</taxon>
        <taxon>Oxytrichidae</taxon>
        <taxon>Stylonychinae</taxon>
        <taxon>Stylonychia</taxon>
    </lineage>
</organism>
<feature type="compositionally biased region" description="Polar residues" evidence="3">
    <location>
        <begin position="581"/>
        <end position="595"/>
    </location>
</feature>
<feature type="region of interest" description="Disordered" evidence="3">
    <location>
        <begin position="71"/>
        <end position="131"/>
    </location>
</feature>
<feature type="compositionally biased region" description="Polar residues" evidence="3">
    <location>
        <begin position="674"/>
        <end position="683"/>
    </location>
</feature>
<name>A0A078B986_STYLE</name>
<evidence type="ECO:0000259" key="4">
    <source>
        <dbReference type="Pfam" id="PF25390"/>
    </source>
</evidence>
<dbReference type="PRINTS" id="PR00633">
    <property type="entry name" value="RCCNDNSATION"/>
</dbReference>
<dbReference type="InterPro" id="IPR009091">
    <property type="entry name" value="RCC1/BLIP-II"/>
</dbReference>
<dbReference type="Pfam" id="PF00415">
    <property type="entry name" value="RCC1"/>
    <property type="match status" value="2"/>
</dbReference>
<feature type="compositionally biased region" description="Basic and acidic residues" evidence="3">
    <location>
        <begin position="103"/>
        <end position="114"/>
    </location>
</feature>
<dbReference type="PROSITE" id="PS00626">
    <property type="entry name" value="RCC1_2"/>
    <property type="match status" value="4"/>
</dbReference>
<feature type="repeat" description="RCC1" evidence="2">
    <location>
        <begin position="266"/>
        <end position="325"/>
    </location>
</feature>
<dbReference type="SUPFAM" id="SSF50985">
    <property type="entry name" value="RCC1/BLIP-II"/>
    <property type="match status" value="1"/>
</dbReference>
<dbReference type="InParanoid" id="A0A078B986"/>
<keyword evidence="6" id="KW-1185">Reference proteome</keyword>
<feature type="compositionally biased region" description="Low complexity" evidence="3">
    <location>
        <begin position="1"/>
        <end position="15"/>
    </location>
</feature>
<dbReference type="InterPro" id="IPR058923">
    <property type="entry name" value="RCC1-like_dom"/>
</dbReference>
<feature type="compositionally biased region" description="Polar residues" evidence="3">
    <location>
        <begin position="32"/>
        <end position="51"/>
    </location>
</feature>
<feature type="repeat" description="RCC1" evidence="2">
    <location>
        <begin position="382"/>
        <end position="463"/>
    </location>
</feature>
<evidence type="ECO:0000256" key="3">
    <source>
        <dbReference type="SAM" id="MobiDB-lite"/>
    </source>
</evidence>
<dbReference type="AlphaFoldDB" id="A0A078B986"/>
<dbReference type="Gene3D" id="2.130.10.30">
    <property type="entry name" value="Regulator of chromosome condensation 1/beta-lactamase-inhibitor protein II"/>
    <property type="match status" value="2"/>
</dbReference>
<accession>A0A078B986</accession>
<feature type="compositionally biased region" description="Polar residues" evidence="3">
    <location>
        <begin position="115"/>
        <end position="128"/>
    </location>
</feature>
<feature type="repeat" description="RCC1" evidence="2">
    <location>
        <begin position="516"/>
        <end position="567"/>
    </location>
</feature>
<feature type="repeat" description="RCC1" evidence="2">
    <location>
        <begin position="160"/>
        <end position="211"/>
    </location>
</feature>
<feature type="compositionally biased region" description="Low complexity" evidence="3">
    <location>
        <begin position="71"/>
        <end position="96"/>
    </location>
</feature>
<reference evidence="5 6" key="1">
    <citation type="submission" date="2014-06" db="EMBL/GenBank/DDBJ databases">
        <authorList>
            <person name="Swart Estienne"/>
        </authorList>
    </citation>
    <scope>NUCLEOTIDE SEQUENCE [LARGE SCALE GENOMIC DNA]</scope>
    <source>
        <strain evidence="5 6">130c</strain>
    </source>
</reference>
<protein>
    <recommendedName>
        <fullName evidence="4">RCC1-like domain-containing protein</fullName>
    </recommendedName>
</protein>
<proteinExistence type="predicted"/>
<feature type="region of interest" description="Disordered" evidence="3">
    <location>
        <begin position="1"/>
        <end position="51"/>
    </location>
</feature>
<dbReference type="InterPro" id="IPR051709">
    <property type="entry name" value="Ub-ligase/GTPase-reg"/>
</dbReference>
<dbReference type="InterPro" id="IPR000408">
    <property type="entry name" value="Reg_chr_condens"/>
</dbReference>
<feature type="repeat" description="RCC1" evidence="2">
    <location>
        <begin position="464"/>
        <end position="515"/>
    </location>
</feature>
<feature type="domain" description="RCC1-like" evidence="4">
    <location>
        <begin position="287"/>
        <end position="566"/>
    </location>
</feature>
<feature type="repeat" description="RCC1" evidence="2">
    <location>
        <begin position="326"/>
        <end position="381"/>
    </location>
</feature>
<dbReference type="PANTHER" id="PTHR45622:SF70">
    <property type="entry name" value="SECRETION-REGULATING GUANINE NUCLEOTIDE EXCHANGE FACTOR"/>
    <property type="match status" value="1"/>
</dbReference>
<feature type="region of interest" description="Disordered" evidence="3">
    <location>
        <begin position="575"/>
        <end position="683"/>
    </location>
</feature>